<keyword evidence="2" id="KW-1185">Reference proteome</keyword>
<evidence type="ECO:0000313" key="2">
    <source>
        <dbReference type="Proteomes" id="UP000487268"/>
    </source>
</evidence>
<dbReference type="AlphaFoldDB" id="A0A7K0C1A6"/>
<evidence type="ECO:0000313" key="1">
    <source>
        <dbReference type="EMBL" id="MQY07227.1"/>
    </source>
</evidence>
<organism evidence="1 2">
    <name type="scientific">Actinomadura macrotermitis</name>
    <dbReference type="NCBI Taxonomy" id="2585200"/>
    <lineage>
        <taxon>Bacteria</taxon>
        <taxon>Bacillati</taxon>
        <taxon>Actinomycetota</taxon>
        <taxon>Actinomycetes</taxon>
        <taxon>Streptosporangiales</taxon>
        <taxon>Thermomonosporaceae</taxon>
        <taxon>Actinomadura</taxon>
    </lineage>
</organism>
<accession>A0A7K0C1A6</accession>
<reference evidence="1 2" key="1">
    <citation type="submission" date="2019-10" db="EMBL/GenBank/DDBJ databases">
        <title>Actinomadura rubteroloni sp. nov. and Actinomadura macrotermitis sp. nov., isolated from the gut of fungus growing-termite Macrotermes natalensis.</title>
        <authorList>
            <person name="Benndorf R."/>
            <person name="Martin K."/>
            <person name="Kuefner M."/>
            <person name="De Beer W."/>
            <person name="Kaster A.-K."/>
            <person name="Vollmers J."/>
            <person name="Poulsen M."/>
            <person name="Beemelmanns C."/>
        </authorList>
    </citation>
    <scope>NUCLEOTIDE SEQUENCE [LARGE SCALE GENOMIC DNA]</scope>
    <source>
        <strain evidence="1 2">RB68</strain>
    </source>
</reference>
<sequence>MNGHRTLAISGSLRTGSHNTALLLSALNAKIDLVGAAAR</sequence>
<dbReference type="Proteomes" id="UP000487268">
    <property type="component" value="Unassembled WGS sequence"/>
</dbReference>
<gene>
    <name evidence="1" type="ORF">ACRB68_53270</name>
</gene>
<proteinExistence type="predicted"/>
<name>A0A7K0C1A6_9ACTN</name>
<dbReference type="EMBL" id="WEGH01000003">
    <property type="protein sequence ID" value="MQY07227.1"/>
    <property type="molecule type" value="Genomic_DNA"/>
</dbReference>
<comment type="caution">
    <text evidence="1">The sequence shown here is derived from an EMBL/GenBank/DDBJ whole genome shotgun (WGS) entry which is preliminary data.</text>
</comment>
<protein>
    <submittedName>
        <fullName evidence="1">Uncharacterized protein</fullName>
    </submittedName>
</protein>